<name>A0A317VCB2_ASPEC</name>
<dbReference type="VEuPathDB" id="FungiDB:BO83DRAFT_43185"/>
<protein>
    <submittedName>
        <fullName evidence="1">Uncharacterized protein</fullName>
    </submittedName>
</protein>
<dbReference type="RefSeq" id="XP_025387471.1">
    <property type="nucleotide sequence ID" value="XM_025535598.1"/>
</dbReference>
<evidence type="ECO:0000313" key="2">
    <source>
        <dbReference type="Proteomes" id="UP000246171"/>
    </source>
</evidence>
<dbReference type="AlphaFoldDB" id="A0A317VCB2"/>
<gene>
    <name evidence="1" type="ORF">BO83DRAFT_43185</name>
</gene>
<dbReference type="GeneID" id="37057560"/>
<keyword evidence="2" id="KW-1185">Reference proteome</keyword>
<dbReference type="EMBL" id="MSFU01000014">
    <property type="protein sequence ID" value="PWY71876.1"/>
    <property type="molecule type" value="Genomic_DNA"/>
</dbReference>
<accession>A0A317VCB2</accession>
<proteinExistence type="predicted"/>
<comment type="caution">
    <text evidence="1">The sequence shown here is derived from an EMBL/GenBank/DDBJ whole genome shotgun (WGS) entry which is preliminary data.</text>
</comment>
<evidence type="ECO:0000313" key="1">
    <source>
        <dbReference type="EMBL" id="PWY71876.1"/>
    </source>
</evidence>
<reference evidence="1" key="1">
    <citation type="submission" date="2016-12" db="EMBL/GenBank/DDBJ databases">
        <title>The genomes of Aspergillus section Nigri reveals drivers in fungal speciation.</title>
        <authorList>
            <consortium name="DOE Joint Genome Institute"/>
            <person name="Vesth T.C."/>
            <person name="Nybo J."/>
            <person name="Theobald S."/>
            <person name="Brandl J."/>
            <person name="Frisvad J.C."/>
            <person name="Nielsen K.F."/>
            <person name="Lyhne E.K."/>
            <person name="Kogle M.E."/>
            <person name="Kuo A."/>
            <person name="Riley R."/>
            <person name="Clum A."/>
            <person name="Nolan M."/>
            <person name="Lipzen A."/>
            <person name="Salamov A."/>
            <person name="Henrissat B."/>
            <person name="Wiebenga A."/>
            <person name="De vries R.P."/>
            <person name="Grigoriev I.V."/>
            <person name="Mortensen U.H."/>
            <person name="Andersen M.R."/>
            <person name="Baker S.E."/>
        </authorList>
    </citation>
    <scope>NUCLEOTIDE SEQUENCE</scope>
    <source>
        <strain evidence="1">CBS 122712</strain>
    </source>
</reference>
<organism evidence="1 2">
    <name type="scientific">Aspergillus eucalypticola (strain CBS 122712 / IBT 29274)</name>
    <dbReference type="NCBI Taxonomy" id="1448314"/>
    <lineage>
        <taxon>Eukaryota</taxon>
        <taxon>Fungi</taxon>
        <taxon>Dikarya</taxon>
        <taxon>Ascomycota</taxon>
        <taxon>Pezizomycotina</taxon>
        <taxon>Eurotiomycetes</taxon>
        <taxon>Eurotiomycetidae</taxon>
        <taxon>Eurotiales</taxon>
        <taxon>Aspergillaceae</taxon>
        <taxon>Aspergillus</taxon>
        <taxon>Aspergillus subgen. Circumdati</taxon>
    </lineage>
</organism>
<dbReference type="Proteomes" id="UP000246171">
    <property type="component" value="Unassembled WGS sequence"/>
</dbReference>
<sequence>MTIWKCRKPASYPVSCRSDASTDHFNCGPTLPLSRPRPALRRPPLRPLSNQAETCLNRESFSMSPHAITSLLHEMGPLLAMLPNVQGTFLPRGNYINRDHACPNDG</sequence>